<keyword evidence="5" id="KW-1185">Reference proteome</keyword>
<feature type="region of interest" description="Disordered" evidence="2">
    <location>
        <begin position="164"/>
        <end position="267"/>
    </location>
</feature>
<feature type="compositionally biased region" description="Basic and acidic residues" evidence="2">
    <location>
        <begin position="234"/>
        <end position="243"/>
    </location>
</feature>
<dbReference type="InterPro" id="IPR036236">
    <property type="entry name" value="Znf_C2H2_sf"/>
</dbReference>
<feature type="compositionally biased region" description="Polar residues" evidence="2">
    <location>
        <begin position="134"/>
        <end position="145"/>
    </location>
</feature>
<dbReference type="Gene3D" id="3.30.160.60">
    <property type="entry name" value="Classic Zinc Finger"/>
    <property type="match status" value="1"/>
</dbReference>
<evidence type="ECO:0000313" key="4">
    <source>
        <dbReference type="EMBL" id="KAK6355277.1"/>
    </source>
</evidence>
<sequence length="778" mass="88000">MSQQIFLSRNMDGGLQGVPFEHQRWDEEISYCCGGVSEDSCHEFTDSEYSSLPFEQTGAGSIFGPDINLNLQPQSSLDLGHTSINLESNQHLDGNEYVPQNRWNPERPSDQDFDWSSMSSAPREPSDEPVLDIPNQNSGPLNSSDFLSTTKDFLATFRELGSELADPMAADPPSLKPSPRPARRHDDTLTHPTEPKSRIQDVAAPYAHERPQEPPLSQPPRRRFGVLTSTSTEPEPRRRDVVQHPHHSPRLVDPHTLPRGPPRRPAELKTPICVKTSRMNESTKVEIGNDPSENITNTSEEDQPCELVLQPETRPISQEQLIAEVKGIYAGLVMVEAKCIEVDRKLKPAATEESSRLNNDQWQALIALHRTLLHEHHDFSFLLKDCTTHPSAKKLAAKYTSNFPEWRSAFDTILECFENKQRKTLNLEEALNLAYINLSFSKILWRFTHPNSRDNLAQKLQNQWCLSSGHLFNTSEENSVWKTLQDRWKTDILNLLKPHQVAPPNVQYVSLQSSWDIRYALEIPVLFFKVISRISGHIHIALEGLHRVANDTQVSPNPLNSTESSQPGTMWVLHFFGGLLSIAERLGFKHEVELAYIMVQQKWLQCREDVKEFLRRLTKSSKETQLNITEFHNHLDDERKSIKRRCSEDDGSGHDQQRPKFNHRHSDPGPVPPTGISQSNASGSGASKVFPNIPPKLSRKADTGHKAGKAAADPQRVYCDRPNCTFSATNKGNISRHITIAHDGKIYMCPVNGCTKTSRRSDNLRSHLRHAHKLKLNG</sequence>
<evidence type="ECO:0000256" key="1">
    <source>
        <dbReference type="PROSITE-ProRule" id="PRU00042"/>
    </source>
</evidence>
<accession>A0AAV9V8J5</accession>
<protein>
    <recommendedName>
        <fullName evidence="3">C2H2-type domain-containing protein</fullName>
    </recommendedName>
</protein>
<feature type="domain" description="C2H2-type" evidence="3">
    <location>
        <begin position="747"/>
        <end position="772"/>
    </location>
</feature>
<name>A0AAV9V8J5_9PEZI</name>
<dbReference type="PROSITE" id="PS50157">
    <property type="entry name" value="ZINC_FINGER_C2H2_2"/>
    <property type="match status" value="1"/>
</dbReference>
<evidence type="ECO:0000313" key="5">
    <source>
        <dbReference type="Proteomes" id="UP001375240"/>
    </source>
</evidence>
<dbReference type="SUPFAM" id="SSF57667">
    <property type="entry name" value="beta-beta-alpha zinc fingers"/>
    <property type="match status" value="1"/>
</dbReference>
<evidence type="ECO:0000259" key="3">
    <source>
        <dbReference type="PROSITE" id="PS50157"/>
    </source>
</evidence>
<feature type="region of interest" description="Disordered" evidence="2">
    <location>
        <begin position="282"/>
        <end position="303"/>
    </location>
</feature>
<dbReference type="SMART" id="SM00355">
    <property type="entry name" value="ZnF_C2H2"/>
    <property type="match status" value="2"/>
</dbReference>
<feature type="region of interest" description="Disordered" evidence="2">
    <location>
        <begin position="95"/>
        <end position="145"/>
    </location>
</feature>
<feature type="compositionally biased region" description="Basic and acidic residues" evidence="2">
    <location>
        <begin position="184"/>
        <end position="199"/>
    </location>
</feature>
<keyword evidence="1" id="KW-0479">Metal-binding</keyword>
<dbReference type="AlphaFoldDB" id="A0AAV9V8J5"/>
<organism evidence="4 5">
    <name type="scientific">Orbilia brochopaga</name>
    <dbReference type="NCBI Taxonomy" id="3140254"/>
    <lineage>
        <taxon>Eukaryota</taxon>
        <taxon>Fungi</taxon>
        <taxon>Dikarya</taxon>
        <taxon>Ascomycota</taxon>
        <taxon>Pezizomycotina</taxon>
        <taxon>Orbiliomycetes</taxon>
        <taxon>Orbiliales</taxon>
        <taxon>Orbiliaceae</taxon>
        <taxon>Orbilia</taxon>
    </lineage>
</organism>
<dbReference type="EMBL" id="JAVHNQ010000002">
    <property type="protein sequence ID" value="KAK6355277.1"/>
    <property type="molecule type" value="Genomic_DNA"/>
</dbReference>
<dbReference type="InterPro" id="IPR013087">
    <property type="entry name" value="Znf_C2H2_type"/>
</dbReference>
<gene>
    <name evidence="4" type="ORF">TWF696_004390</name>
</gene>
<comment type="caution">
    <text evidence="4">The sequence shown here is derived from an EMBL/GenBank/DDBJ whole genome shotgun (WGS) entry which is preliminary data.</text>
</comment>
<feature type="compositionally biased region" description="Basic and acidic residues" evidence="2">
    <location>
        <begin position="644"/>
        <end position="658"/>
    </location>
</feature>
<feature type="region of interest" description="Disordered" evidence="2">
    <location>
        <begin position="644"/>
        <end position="711"/>
    </location>
</feature>
<keyword evidence="1" id="KW-0863">Zinc-finger</keyword>
<dbReference type="Proteomes" id="UP001375240">
    <property type="component" value="Unassembled WGS sequence"/>
</dbReference>
<keyword evidence="1" id="KW-0862">Zinc</keyword>
<feature type="compositionally biased region" description="Polar residues" evidence="2">
    <location>
        <begin position="675"/>
        <end position="685"/>
    </location>
</feature>
<proteinExistence type="predicted"/>
<evidence type="ECO:0000256" key="2">
    <source>
        <dbReference type="SAM" id="MobiDB-lite"/>
    </source>
</evidence>
<reference evidence="4 5" key="1">
    <citation type="submission" date="2019-10" db="EMBL/GenBank/DDBJ databases">
        <authorList>
            <person name="Palmer J.M."/>
        </authorList>
    </citation>
    <scope>NUCLEOTIDE SEQUENCE [LARGE SCALE GENOMIC DNA]</scope>
    <source>
        <strain evidence="4 5">TWF696</strain>
    </source>
</reference>
<dbReference type="GO" id="GO:0008270">
    <property type="term" value="F:zinc ion binding"/>
    <property type="evidence" value="ECO:0007669"/>
    <property type="project" value="UniProtKB-KW"/>
</dbReference>